<feature type="chain" id="PRO_5041971823" evidence="1">
    <location>
        <begin position="26"/>
        <end position="154"/>
    </location>
</feature>
<dbReference type="EMBL" id="JADXDR010000036">
    <property type="protein sequence ID" value="KAI7843726.1"/>
    <property type="molecule type" value="Genomic_DNA"/>
</dbReference>
<protein>
    <submittedName>
        <fullName evidence="2">Uncharacterized protein</fullName>
    </submittedName>
</protein>
<proteinExistence type="predicted"/>
<reference evidence="2" key="1">
    <citation type="submission" date="2020-11" db="EMBL/GenBank/DDBJ databases">
        <title>Chlorella ohadii genome sequencing and assembly.</title>
        <authorList>
            <person name="Murik O."/>
            <person name="Treves H."/>
            <person name="Kedem I."/>
            <person name="Shotland Y."/>
            <person name="Kaplan A."/>
        </authorList>
    </citation>
    <scope>NUCLEOTIDE SEQUENCE</scope>
    <source>
        <strain evidence="2">1</strain>
    </source>
</reference>
<keyword evidence="3" id="KW-1185">Reference proteome</keyword>
<evidence type="ECO:0000313" key="3">
    <source>
        <dbReference type="Proteomes" id="UP001205105"/>
    </source>
</evidence>
<gene>
    <name evidence="2" type="ORF">COHA_002624</name>
</gene>
<keyword evidence="1" id="KW-0732">Signal</keyword>
<accession>A0AAD5H4N3</accession>
<feature type="signal peptide" evidence="1">
    <location>
        <begin position="1"/>
        <end position="25"/>
    </location>
</feature>
<comment type="caution">
    <text evidence="2">The sequence shown here is derived from an EMBL/GenBank/DDBJ whole genome shotgun (WGS) entry which is preliminary data.</text>
</comment>
<evidence type="ECO:0000256" key="1">
    <source>
        <dbReference type="SAM" id="SignalP"/>
    </source>
</evidence>
<organism evidence="2 3">
    <name type="scientific">Chlorella ohadii</name>
    <dbReference type="NCBI Taxonomy" id="2649997"/>
    <lineage>
        <taxon>Eukaryota</taxon>
        <taxon>Viridiplantae</taxon>
        <taxon>Chlorophyta</taxon>
        <taxon>core chlorophytes</taxon>
        <taxon>Trebouxiophyceae</taxon>
        <taxon>Chlorellales</taxon>
        <taxon>Chlorellaceae</taxon>
        <taxon>Chlorella clade</taxon>
        <taxon>Chlorella</taxon>
    </lineage>
</organism>
<name>A0AAD5H4N3_9CHLO</name>
<sequence length="154" mass="16549">MRRPLPLEGWKLIVAVLPTCPPCLAPCPQAGASESAAQTDQARQQATPPGLQTLQAAAQLPNAQVLRLVVTVIVAVVSAAWVISDSIAKVDKDMRQEVGNVRQEVGNVRQEVGQVDKSLVRFEAATTATLQHHSTQLVQLSTQMAQLLQAVEKK</sequence>
<evidence type="ECO:0000313" key="2">
    <source>
        <dbReference type="EMBL" id="KAI7843726.1"/>
    </source>
</evidence>
<dbReference type="AlphaFoldDB" id="A0AAD5H4N3"/>
<dbReference type="Proteomes" id="UP001205105">
    <property type="component" value="Unassembled WGS sequence"/>
</dbReference>